<dbReference type="RefSeq" id="XP_067478679.1">
    <property type="nucleotide sequence ID" value="XM_067629301.1"/>
</dbReference>
<accession>A0A1L9UIE2</accession>
<feature type="compositionally biased region" description="Pro residues" evidence="1">
    <location>
        <begin position="258"/>
        <end position="267"/>
    </location>
</feature>
<protein>
    <submittedName>
        <fullName evidence="2">Uncharacterized protein</fullName>
    </submittedName>
</protein>
<evidence type="ECO:0000313" key="2">
    <source>
        <dbReference type="EMBL" id="OJJ71431.1"/>
    </source>
</evidence>
<dbReference type="GeneID" id="93581788"/>
<dbReference type="STRING" id="767769.A0A1L9UIE2"/>
<keyword evidence="3" id="KW-1185">Reference proteome</keyword>
<reference evidence="3" key="1">
    <citation type="journal article" date="2017" name="Genome Biol.">
        <title>Comparative genomics reveals high biological diversity and specific adaptations in the industrially and medically important fungal genus Aspergillus.</title>
        <authorList>
            <person name="de Vries R.P."/>
            <person name="Riley R."/>
            <person name="Wiebenga A."/>
            <person name="Aguilar-Osorio G."/>
            <person name="Amillis S."/>
            <person name="Uchima C.A."/>
            <person name="Anderluh G."/>
            <person name="Asadollahi M."/>
            <person name="Askin M."/>
            <person name="Barry K."/>
            <person name="Battaglia E."/>
            <person name="Bayram O."/>
            <person name="Benocci T."/>
            <person name="Braus-Stromeyer S.A."/>
            <person name="Caldana C."/>
            <person name="Canovas D."/>
            <person name="Cerqueira G.C."/>
            <person name="Chen F."/>
            <person name="Chen W."/>
            <person name="Choi C."/>
            <person name="Clum A."/>
            <person name="Dos Santos R.A."/>
            <person name="Damasio A.R."/>
            <person name="Diallinas G."/>
            <person name="Emri T."/>
            <person name="Fekete E."/>
            <person name="Flipphi M."/>
            <person name="Freyberg S."/>
            <person name="Gallo A."/>
            <person name="Gournas C."/>
            <person name="Habgood R."/>
            <person name="Hainaut M."/>
            <person name="Harispe M.L."/>
            <person name="Henrissat B."/>
            <person name="Hilden K.S."/>
            <person name="Hope R."/>
            <person name="Hossain A."/>
            <person name="Karabika E."/>
            <person name="Karaffa L."/>
            <person name="Karanyi Z."/>
            <person name="Krasevec N."/>
            <person name="Kuo A."/>
            <person name="Kusch H."/>
            <person name="LaButti K."/>
            <person name="Lagendijk E.L."/>
            <person name="Lapidus A."/>
            <person name="Levasseur A."/>
            <person name="Lindquist E."/>
            <person name="Lipzen A."/>
            <person name="Logrieco A.F."/>
            <person name="MacCabe A."/>
            <person name="Maekelae M.R."/>
            <person name="Malavazi I."/>
            <person name="Melin P."/>
            <person name="Meyer V."/>
            <person name="Mielnichuk N."/>
            <person name="Miskei M."/>
            <person name="Molnar A.P."/>
            <person name="Mule G."/>
            <person name="Ngan C.Y."/>
            <person name="Orejas M."/>
            <person name="Orosz E."/>
            <person name="Ouedraogo J.P."/>
            <person name="Overkamp K.M."/>
            <person name="Park H.-S."/>
            <person name="Perrone G."/>
            <person name="Piumi F."/>
            <person name="Punt P.J."/>
            <person name="Ram A.F."/>
            <person name="Ramon A."/>
            <person name="Rauscher S."/>
            <person name="Record E."/>
            <person name="Riano-Pachon D.M."/>
            <person name="Robert V."/>
            <person name="Roehrig J."/>
            <person name="Ruller R."/>
            <person name="Salamov A."/>
            <person name="Salih N.S."/>
            <person name="Samson R.A."/>
            <person name="Sandor E."/>
            <person name="Sanguinetti M."/>
            <person name="Schuetze T."/>
            <person name="Sepcic K."/>
            <person name="Shelest E."/>
            <person name="Sherlock G."/>
            <person name="Sophianopoulou V."/>
            <person name="Squina F.M."/>
            <person name="Sun H."/>
            <person name="Susca A."/>
            <person name="Todd R.B."/>
            <person name="Tsang A."/>
            <person name="Unkles S.E."/>
            <person name="van de Wiele N."/>
            <person name="van Rossen-Uffink D."/>
            <person name="Oliveira J.V."/>
            <person name="Vesth T.C."/>
            <person name="Visser J."/>
            <person name="Yu J.-H."/>
            <person name="Zhou M."/>
            <person name="Andersen M.R."/>
            <person name="Archer D.B."/>
            <person name="Baker S.E."/>
            <person name="Benoit I."/>
            <person name="Brakhage A.A."/>
            <person name="Braus G.H."/>
            <person name="Fischer R."/>
            <person name="Frisvad J.C."/>
            <person name="Goldman G.H."/>
            <person name="Houbraken J."/>
            <person name="Oakley B."/>
            <person name="Pocsi I."/>
            <person name="Scazzocchio C."/>
            <person name="Seiboth B."/>
            <person name="vanKuyk P.A."/>
            <person name="Wortman J."/>
            <person name="Dyer P.S."/>
            <person name="Grigoriev I.V."/>
        </authorList>
    </citation>
    <scope>NUCLEOTIDE SEQUENCE [LARGE SCALE GENOMIC DNA]</scope>
    <source>
        <strain evidence="3">CBS 101740 / IMI 381727 / IBT 21946</strain>
    </source>
</reference>
<organism evidence="2 3">
    <name type="scientific">Aspergillus brasiliensis (strain CBS 101740 / IMI 381727 / IBT 21946)</name>
    <dbReference type="NCBI Taxonomy" id="767769"/>
    <lineage>
        <taxon>Eukaryota</taxon>
        <taxon>Fungi</taxon>
        <taxon>Dikarya</taxon>
        <taxon>Ascomycota</taxon>
        <taxon>Pezizomycotina</taxon>
        <taxon>Eurotiomycetes</taxon>
        <taxon>Eurotiomycetidae</taxon>
        <taxon>Eurotiales</taxon>
        <taxon>Aspergillaceae</taxon>
        <taxon>Aspergillus</taxon>
        <taxon>Aspergillus subgen. Circumdati</taxon>
    </lineage>
</organism>
<feature type="compositionally biased region" description="Low complexity" evidence="1">
    <location>
        <begin position="161"/>
        <end position="171"/>
    </location>
</feature>
<gene>
    <name evidence="2" type="ORF">ASPBRDRAFT_75991</name>
</gene>
<dbReference type="AlphaFoldDB" id="A0A1L9UIE2"/>
<feature type="compositionally biased region" description="Polar residues" evidence="1">
    <location>
        <begin position="566"/>
        <end position="578"/>
    </location>
</feature>
<feature type="compositionally biased region" description="Basic and acidic residues" evidence="1">
    <location>
        <begin position="510"/>
        <end position="528"/>
    </location>
</feature>
<dbReference type="EMBL" id="KV878685">
    <property type="protein sequence ID" value="OJJ71431.1"/>
    <property type="molecule type" value="Genomic_DNA"/>
</dbReference>
<sequence length="667" mass="73608">MDHKIDTLATLHNWTQGAPSLYPFTGIIQLYLAEEISVATAVGEISGFIGGKKEGVDECVHDLWGSILHAGRCLPSHTTSIIPTGILSATPDTNVIKSNGNAKVRGIKMKKKKRDRLTIDTDISSRQTPTPPQKKLIALMHAIKDMPDVYVHIRTRPQSRYSYSSSSQLYSGGRGDRYHSCSGDIAEKNEDENEDANVNVNVDVDDPAKPEGNGQGDEGGESTEEEELYHPSLGLYLDGTVGESHYIRHLHDSTSTPVPHPPIPPPRSSSSGLGKGHITTTTPQTQTQEDTNRPNPPKIQSSASESTIRPTKIKCLVWAYLPHFRDVVESVFTDFGDLLGLNGDFFPLLQQQQHPPPSTQKIHTKDQKMVIYQAWINFITFLAFLAKEGVLYSPRDINTGYKYGFDEYDWGLDDLHNDHDGDDGDGIGSWIDDLAICFLRLLNTRHPHHQHLKDLEAAEKKSEEQEQDNLERNTTICTATTFALLYGDHLWRRRGDPTPLDSSSPPHNQEVQEKKKEKGKEKEKEKEKEYDNCIVAGLTLDEFESGSVSTSTSTSAVASAAASGANSPSLSVSASIPPQDNAAGAEDEDEGESSGKGRRFITRKTWESWIRRFNHLAGDLREGSTLGLWDETREGAWLAGEELRRVYTAHYHGGSNSDGTSNGVGDG</sequence>
<feature type="region of interest" description="Disordered" evidence="1">
    <location>
        <begin position="495"/>
        <end position="528"/>
    </location>
</feature>
<dbReference type="OrthoDB" id="3350591at2759"/>
<feature type="compositionally biased region" description="Polar residues" evidence="1">
    <location>
        <begin position="500"/>
        <end position="509"/>
    </location>
</feature>
<evidence type="ECO:0000256" key="1">
    <source>
        <dbReference type="SAM" id="MobiDB-lite"/>
    </source>
</evidence>
<feature type="region of interest" description="Disordered" evidence="1">
    <location>
        <begin position="251"/>
        <end position="306"/>
    </location>
</feature>
<proteinExistence type="predicted"/>
<feature type="compositionally biased region" description="Low complexity" evidence="1">
    <location>
        <begin position="279"/>
        <end position="288"/>
    </location>
</feature>
<dbReference type="OMA" id="ERNTTIC"/>
<name>A0A1L9UIE2_ASPBC</name>
<dbReference type="Proteomes" id="UP000184499">
    <property type="component" value="Unassembled WGS sequence"/>
</dbReference>
<feature type="compositionally biased region" description="Acidic residues" evidence="1">
    <location>
        <begin position="218"/>
        <end position="227"/>
    </location>
</feature>
<evidence type="ECO:0000313" key="3">
    <source>
        <dbReference type="Proteomes" id="UP000184499"/>
    </source>
</evidence>
<feature type="region of interest" description="Disordered" evidence="1">
    <location>
        <begin position="161"/>
        <end position="227"/>
    </location>
</feature>
<dbReference type="VEuPathDB" id="FungiDB:ASPBRDRAFT_75991"/>
<feature type="region of interest" description="Disordered" evidence="1">
    <location>
        <begin position="564"/>
        <end position="599"/>
    </location>
</feature>